<organism evidence="1 2">
    <name type="scientific">Vitis vinifera</name>
    <name type="common">Grape</name>
    <dbReference type="NCBI Taxonomy" id="29760"/>
    <lineage>
        <taxon>Eukaryota</taxon>
        <taxon>Viridiplantae</taxon>
        <taxon>Streptophyta</taxon>
        <taxon>Embryophyta</taxon>
        <taxon>Tracheophyta</taxon>
        <taxon>Spermatophyta</taxon>
        <taxon>Magnoliopsida</taxon>
        <taxon>eudicotyledons</taxon>
        <taxon>Gunneridae</taxon>
        <taxon>Pentapetalae</taxon>
        <taxon>rosids</taxon>
        <taxon>Vitales</taxon>
        <taxon>Vitaceae</taxon>
        <taxon>Viteae</taxon>
        <taxon>Vitis</taxon>
    </lineage>
</organism>
<accession>A0A438I9R9</accession>
<dbReference type="EMBL" id="QGNW01000129">
    <property type="protein sequence ID" value="RVW93430.1"/>
    <property type="molecule type" value="Genomic_DNA"/>
</dbReference>
<gene>
    <name evidence="1" type="ORF">CK203_035102</name>
</gene>
<name>A0A438I9R9_VITVI</name>
<comment type="caution">
    <text evidence="1">The sequence shown here is derived from an EMBL/GenBank/DDBJ whole genome shotgun (WGS) entry which is preliminary data.</text>
</comment>
<dbReference type="Proteomes" id="UP000288805">
    <property type="component" value="Unassembled WGS sequence"/>
</dbReference>
<evidence type="ECO:0000313" key="1">
    <source>
        <dbReference type="EMBL" id="RVW93430.1"/>
    </source>
</evidence>
<sequence length="87" mass="10368">MPPEVKEEIREMLHEKSKAKAKKTTHIEEIQAQLCDTMVARHTHVMDKDDDDDKDEEVYMYPGYMDLDERDAYREVVHASKATEWER</sequence>
<proteinExistence type="predicted"/>
<protein>
    <submittedName>
        <fullName evidence="1">Uncharacterized protein</fullName>
    </submittedName>
</protein>
<reference evidence="1 2" key="1">
    <citation type="journal article" date="2018" name="PLoS Genet.">
        <title>Population sequencing reveals clonal diversity and ancestral inbreeding in the grapevine cultivar Chardonnay.</title>
        <authorList>
            <person name="Roach M.J."/>
            <person name="Johnson D.L."/>
            <person name="Bohlmann J."/>
            <person name="van Vuuren H.J."/>
            <person name="Jones S.J."/>
            <person name="Pretorius I.S."/>
            <person name="Schmidt S.A."/>
            <person name="Borneman A.R."/>
        </authorList>
    </citation>
    <scope>NUCLEOTIDE SEQUENCE [LARGE SCALE GENOMIC DNA]</scope>
    <source>
        <strain evidence="2">cv. Chardonnay</strain>
        <tissue evidence="1">Leaf</tissue>
    </source>
</reference>
<evidence type="ECO:0000313" key="2">
    <source>
        <dbReference type="Proteomes" id="UP000288805"/>
    </source>
</evidence>
<dbReference type="AlphaFoldDB" id="A0A438I9R9"/>